<evidence type="ECO:0000313" key="2">
    <source>
        <dbReference type="Proteomes" id="UP001175228"/>
    </source>
</evidence>
<dbReference type="EMBL" id="JAUEPU010000005">
    <property type="protein sequence ID" value="KAK0502615.1"/>
    <property type="molecule type" value="Genomic_DNA"/>
</dbReference>
<sequence length="134" mass="15370">MLLQSVTLTGLGCVALDETIATLQEIRLTGEREFKNGMLEKWTPSMYQGFPVFLISNRYFQMAKEGGQYKAIEFHKDIDPVGILQWLGKTDMAHTKDNEVQYFKANIDNKGKQQCMWPGVALQLRFADTISRFQ</sequence>
<comment type="caution">
    <text evidence="1">The sequence shown here is derived from an EMBL/GenBank/DDBJ whole genome shotgun (WGS) entry which is preliminary data.</text>
</comment>
<keyword evidence="2" id="KW-1185">Reference proteome</keyword>
<dbReference type="Proteomes" id="UP001175228">
    <property type="component" value="Unassembled WGS sequence"/>
</dbReference>
<evidence type="ECO:0000313" key="1">
    <source>
        <dbReference type="EMBL" id="KAK0502615.1"/>
    </source>
</evidence>
<organism evidence="1 2">
    <name type="scientific">Armillaria luteobubalina</name>
    <dbReference type="NCBI Taxonomy" id="153913"/>
    <lineage>
        <taxon>Eukaryota</taxon>
        <taxon>Fungi</taxon>
        <taxon>Dikarya</taxon>
        <taxon>Basidiomycota</taxon>
        <taxon>Agaricomycotina</taxon>
        <taxon>Agaricomycetes</taxon>
        <taxon>Agaricomycetidae</taxon>
        <taxon>Agaricales</taxon>
        <taxon>Marasmiineae</taxon>
        <taxon>Physalacriaceae</taxon>
        <taxon>Armillaria</taxon>
    </lineage>
</organism>
<name>A0AA39QGS9_9AGAR</name>
<protein>
    <submittedName>
        <fullName evidence="1">Uncharacterized protein</fullName>
    </submittedName>
</protein>
<proteinExistence type="predicted"/>
<dbReference type="AlphaFoldDB" id="A0AA39QGS9"/>
<reference evidence="1" key="1">
    <citation type="submission" date="2023-06" db="EMBL/GenBank/DDBJ databases">
        <authorList>
            <consortium name="Lawrence Berkeley National Laboratory"/>
            <person name="Ahrendt S."/>
            <person name="Sahu N."/>
            <person name="Indic B."/>
            <person name="Wong-Bajracharya J."/>
            <person name="Merenyi Z."/>
            <person name="Ke H.-M."/>
            <person name="Monk M."/>
            <person name="Kocsube S."/>
            <person name="Drula E."/>
            <person name="Lipzen A."/>
            <person name="Balint B."/>
            <person name="Henrissat B."/>
            <person name="Andreopoulos B."/>
            <person name="Martin F.M."/>
            <person name="Harder C.B."/>
            <person name="Rigling D."/>
            <person name="Ford K.L."/>
            <person name="Foster G.D."/>
            <person name="Pangilinan J."/>
            <person name="Papanicolaou A."/>
            <person name="Barry K."/>
            <person name="LaButti K."/>
            <person name="Viragh M."/>
            <person name="Koriabine M."/>
            <person name="Yan M."/>
            <person name="Riley R."/>
            <person name="Champramary S."/>
            <person name="Plett K.L."/>
            <person name="Tsai I.J."/>
            <person name="Slot J."/>
            <person name="Sipos G."/>
            <person name="Plett J."/>
            <person name="Nagy L.G."/>
            <person name="Grigoriev I.V."/>
        </authorList>
    </citation>
    <scope>NUCLEOTIDE SEQUENCE</scope>
    <source>
        <strain evidence="1">HWK02</strain>
    </source>
</reference>
<gene>
    <name evidence="1" type="ORF">EDD18DRAFT_1065268</name>
</gene>
<accession>A0AA39QGS9</accession>